<evidence type="ECO:0000313" key="2">
    <source>
        <dbReference type="Proteomes" id="UP000682739"/>
    </source>
</evidence>
<organism evidence="1 2">
    <name type="scientific">Psychrosphaera ytuae</name>
    <dbReference type="NCBI Taxonomy" id="2820710"/>
    <lineage>
        <taxon>Bacteria</taxon>
        <taxon>Pseudomonadati</taxon>
        <taxon>Pseudomonadota</taxon>
        <taxon>Gammaproteobacteria</taxon>
        <taxon>Alteromonadales</taxon>
        <taxon>Pseudoalteromonadaceae</taxon>
        <taxon>Psychrosphaera</taxon>
    </lineage>
</organism>
<reference evidence="1" key="1">
    <citation type="submission" date="2021-03" db="EMBL/GenBank/DDBJ databases">
        <title>Description of Psychrosphaera ytuae sp. nov. isolated from deep sea sediment of South China Sea.</title>
        <authorList>
            <person name="Zhang J."/>
            <person name="Xu X.-D."/>
        </authorList>
    </citation>
    <scope>NUCLEOTIDE SEQUENCE</scope>
    <source>
        <strain evidence="1">MTZ26</strain>
    </source>
</reference>
<dbReference type="EMBL" id="CP072110">
    <property type="protein sequence ID" value="QTH65380.1"/>
    <property type="molecule type" value="Genomic_DNA"/>
</dbReference>
<evidence type="ECO:0008006" key="3">
    <source>
        <dbReference type="Google" id="ProtNLM"/>
    </source>
</evidence>
<sequence length="249" mass="28149">MFATLISMSSHAANWSTTELHVQYGKLDQPFDSVPNSSADTTILTFQHSSGWDFGTNFFFVDYSSVNNSDSLYLEWYPTLSTKQVFDVSYNGLLSDIRLVMGINAAPESDILKYLPGVQLGLNVEGFNFLNVLIAGYIDDNEGIANGGAPKEENSWIVDVSWSYPVAIQQQQFYIDGHAEYINRRKTEITNRETKSWVLAQVQVRWDVGKALSQAPNRLFAGIEYQYWNNKLGTDVDENAVQLLGVWRF</sequence>
<protein>
    <recommendedName>
        <fullName evidence="3">Nucleoside-binding protein</fullName>
    </recommendedName>
</protein>
<evidence type="ECO:0000313" key="1">
    <source>
        <dbReference type="EMBL" id="QTH65380.1"/>
    </source>
</evidence>
<keyword evidence="2" id="KW-1185">Reference proteome</keyword>
<proteinExistence type="predicted"/>
<dbReference type="Gene3D" id="2.40.230.20">
    <property type="entry name" value="Nucleoside-specific channel-forming protein, Tsx-like"/>
    <property type="match status" value="1"/>
</dbReference>
<accession>A0A975DGT5</accession>
<dbReference type="KEGG" id="psym:J1N51_11355"/>
<dbReference type="AlphaFoldDB" id="A0A975DGT5"/>
<dbReference type="InterPro" id="IPR036777">
    <property type="entry name" value="Channel_Tsx-like_sf"/>
</dbReference>
<gene>
    <name evidence="1" type="ORF">J1N51_11355</name>
</gene>
<name>A0A975DGT5_9GAMM</name>
<dbReference type="GO" id="GO:0009279">
    <property type="term" value="C:cell outer membrane"/>
    <property type="evidence" value="ECO:0007669"/>
    <property type="project" value="InterPro"/>
</dbReference>
<dbReference type="Proteomes" id="UP000682739">
    <property type="component" value="Chromosome"/>
</dbReference>
<dbReference type="SUPFAM" id="SSF111364">
    <property type="entry name" value="Tsx-like channel"/>
    <property type="match status" value="1"/>
</dbReference>